<reference evidence="3" key="1">
    <citation type="journal article" date="2013" name="Genome Announc.">
        <title>Genome sequence of the basidiomycetous yeast Pseudozyma antarctica T-34, a producer of the glycolipid biosurfactants mannosylerythritol lipids.</title>
        <authorList>
            <person name="Morita T."/>
            <person name="Koike H."/>
            <person name="Koyama Y."/>
            <person name="Hagiwara H."/>
            <person name="Ito E."/>
            <person name="Fukuoka T."/>
            <person name="Imura T."/>
            <person name="Machida M."/>
            <person name="Kitamoto D."/>
        </authorList>
    </citation>
    <scope>NUCLEOTIDE SEQUENCE [LARGE SCALE GENOMIC DNA]</scope>
    <source>
        <strain evidence="3">T-34</strain>
    </source>
</reference>
<evidence type="ECO:0000313" key="2">
    <source>
        <dbReference type="EMBL" id="GAC73096.1"/>
    </source>
</evidence>
<name>M9LN37_PSEA3</name>
<accession>M9LN37</accession>
<dbReference type="STRING" id="1151754.M9LN37"/>
<feature type="region of interest" description="Disordered" evidence="1">
    <location>
        <begin position="183"/>
        <end position="208"/>
    </location>
</feature>
<feature type="region of interest" description="Disordered" evidence="1">
    <location>
        <begin position="238"/>
        <end position="257"/>
    </location>
</feature>
<dbReference type="EMBL" id="DF196774">
    <property type="protein sequence ID" value="GAC73096.1"/>
    <property type="molecule type" value="Genomic_DNA"/>
</dbReference>
<dbReference type="OrthoDB" id="276388at2759"/>
<dbReference type="Proteomes" id="UP000011976">
    <property type="component" value="Unassembled WGS sequence"/>
</dbReference>
<protein>
    <submittedName>
        <fullName evidence="2">Uncharacterized protein</fullName>
    </submittedName>
</protein>
<evidence type="ECO:0000313" key="3">
    <source>
        <dbReference type="Proteomes" id="UP000011976"/>
    </source>
</evidence>
<feature type="compositionally biased region" description="Low complexity" evidence="1">
    <location>
        <begin position="185"/>
        <end position="194"/>
    </location>
</feature>
<gene>
    <name evidence="2" type="ORF">PANT_8c00070</name>
</gene>
<feature type="region of interest" description="Disordered" evidence="1">
    <location>
        <begin position="213"/>
        <end position="232"/>
    </location>
</feature>
<evidence type="ECO:0000256" key="1">
    <source>
        <dbReference type="SAM" id="MobiDB-lite"/>
    </source>
</evidence>
<dbReference type="AlphaFoldDB" id="M9LN37"/>
<proteinExistence type="predicted"/>
<feature type="compositionally biased region" description="Low complexity" evidence="1">
    <location>
        <begin position="248"/>
        <end position="257"/>
    </location>
</feature>
<sequence>MRADRSWVLKLAVPNLDAAPGRLPLVARSLAHSLTRSPVATISPWLSIRHRSYFDIMVDPVSYVKMFFRSVFSVFSPSTTTVWQNNIAYSITLHNPRVLLYRGPETYLTFSVYAQAYSVEARKQLEAVSASQIADIVKNTNVQLVQKGWIAGAVGWNAAGYLGVATKKGWDVTPAGRAGWKDTQAESASLSLQQQEDEDYGEKPQRGASNEYEMSTLSNNGSSASLDSQQTRHIATKRKEKIDKQIRTQSTSQDSSSTTRVLGTYKCRVPVETGDGYFRLWVTLPSVVRGQVGIGSPTFRLFSFSLTSASPRGAALLPVPVIVPELALRSVSIALTTLVYGLFPVAAIVDKLLPRWMSRRFINWIYNRVGAKGKTDQLRQKYNVDEKVEQAKQQVRKVPFASAGIRTDWDLHRDASRGRGGWAYHW</sequence>
<organism evidence="2 3">
    <name type="scientific">Pseudozyma antarctica (strain T-34)</name>
    <name type="common">Yeast</name>
    <name type="synonym">Candida antarctica</name>
    <dbReference type="NCBI Taxonomy" id="1151754"/>
    <lineage>
        <taxon>Eukaryota</taxon>
        <taxon>Fungi</taxon>
        <taxon>Dikarya</taxon>
        <taxon>Basidiomycota</taxon>
        <taxon>Ustilaginomycotina</taxon>
        <taxon>Ustilaginomycetes</taxon>
        <taxon>Ustilaginales</taxon>
        <taxon>Ustilaginaceae</taxon>
        <taxon>Moesziomyces</taxon>
    </lineage>
</organism>